<dbReference type="AlphaFoldDB" id="A0A1C4X796"/>
<dbReference type="EMBL" id="LT607413">
    <property type="protein sequence ID" value="SCF04316.1"/>
    <property type="molecule type" value="Genomic_DNA"/>
</dbReference>
<gene>
    <name evidence="2" type="ORF">GA0070618_2817</name>
</gene>
<dbReference type="InterPro" id="IPR036291">
    <property type="entry name" value="NAD(P)-bd_dom_sf"/>
</dbReference>
<keyword evidence="3" id="KW-1185">Reference proteome</keyword>
<sequence length="286" mass="29631">MSIVVTGATGHLGRLAVESLLRRGVPADQIVALGRNVSRLADLEARGVVARAADYGDPASLRAAFVGAEKLLFVSGSEAGRRGPQHHNVVTAAREAGVGLVAYTSIVKADTSSLLLAAEHLATERELAASGLPYVLLRNGWYLENYTGQLATYLQHGVLGAARDGRVSAAARADYAEAAATVLATEGHAGRVYELGGAPFTMADLAAEVSRQSGRDVAYTDLPVEKYTEILVGAGLPESYAAVLADADRGLAAGDLYVDGDDLRALIGREPTLLAEAVGAALPSAR</sequence>
<dbReference type="PANTHER" id="PTHR47129:SF1">
    <property type="entry name" value="NMRA-LIKE DOMAIN-CONTAINING PROTEIN"/>
    <property type="match status" value="1"/>
</dbReference>
<dbReference type="Pfam" id="PF13460">
    <property type="entry name" value="NAD_binding_10"/>
    <property type="match status" value="1"/>
</dbReference>
<dbReference type="SUPFAM" id="SSF51735">
    <property type="entry name" value="NAD(P)-binding Rossmann-fold domains"/>
    <property type="match status" value="1"/>
</dbReference>
<evidence type="ECO:0000259" key="1">
    <source>
        <dbReference type="Pfam" id="PF13460"/>
    </source>
</evidence>
<evidence type="ECO:0000313" key="3">
    <source>
        <dbReference type="Proteomes" id="UP000198253"/>
    </source>
</evidence>
<protein>
    <submittedName>
        <fullName evidence="2">NAD(P)H dehydrogenase (Quinone)</fullName>
    </submittedName>
</protein>
<dbReference type="OrthoDB" id="5510591at2"/>
<dbReference type="Proteomes" id="UP000198253">
    <property type="component" value="Chromosome I"/>
</dbReference>
<evidence type="ECO:0000313" key="2">
    <source>
        <dbReference type="EMBL" id="SCF04316.1"/>
    </source>
</evidence>
<dbReference type="CDD" id="cd05269">
    <property type="entry name" value="TMR_SDR_a"/>
    <property type="match status" value="1"/>
</dbReference>
<dbReference type="Gene3D" id="3.90.25.10">
    <property type="entry name" value="UDP-galactose 4-epimerase, domain 1"/>
    <property type="match status" value="1"/>
</dbReference>
<reference evidence="3" key="1">
    <citation type="submission" date="2016-06" db="EMBL/GenBank/DDBJ databases">
        <authorList>
            <person name="Varghese N."/>
            <person name="Submissions Spin"/>
        </authorList>
    </citation>
    <scope>NUCLEOTIDE SEQUENCE [LARGE SCALE GENOMIC DNA]</scope>
    <source>
        <strain evidence="3">DSM 43816</strain>
    </source>
</reference>
<dbReference type="PANTHER" id="PTHR47129">
    <property type="entry name" value="QUINONE OXIDOREDUCTASE 2"/>
    <property type="match status" value="1"/>
</dbReference>
<accession>A0A1C4X796</accession>
<name>A0A1C4X796_MICEC</name>
<proteinExistence type="predicted"/>
<dbReference type="RefSeq" id="WP_088982035.1">
    <property type="nucleotide sequence ID" value="NZ_LT607413.1"/>
</dbReference>
<dbReference type="InterPro" id="IPR016040">
    <property type="entry name" value="NAD(P)-bd_dom"/>
</dbReference>
<feature type="domain" description="NAD(P)-binding" evidence="1">
    <location>
        <begin position="7"/>
        <end position="184"/>
    </location>
</feature>
<dbReference type="Gene3D" id="3.40.50.720">
    <property type="entry name" value="NAD(P)-binding Rossmann-like Domain"/>
    <property type="match status" value="1"/>
</dbReference>
<dbReference type="InParanoid" id="A0A1C4X796"/>
<organism evidence="2 3">
    <name type="scientific">Micromonospora echinospora</name>
    <name type="common">Micromonospora purpurea</name>
    <dbReference type="NCBI Taxonomy" id="1877"/>
    <lineage>
        <taxon>Bacteria</taxon>
        <taxon>Bacillati</taxon>
        <taxon>Actinomycetota</taxon>
        <taxon>Actinomycetes</taxon>
        <taxon>Micromonosporales</taxon>
        <taxon>Micromonosporaceae</taxon>
        <taxon>Micromonospora</taxon>
    </lineage>
</organism>
<dbReference type="InterPro" id="IPR052718">
    <property type="entry name" value="NmrA-type_oxidoreductase"/>
</dbReference>